<organism evidence="1 2">
    <name type="scientific">Streptomyces avidinii</name>
    <dbReference type="NCBI Taxonomy" id="1895"/>
    <lineage>
        <taxon>Bacteria</taxon>
        <taxon>Bacillati</taxon>
        <taxon>Actinomycetota</taxon>
        <taxon>Actinomycetes</taxon>
        <taxon>Kitasatosporales</taxon>
        <taxon>Streptomycetaceae</taxon>
        <taxon>Streptomyces</taxon>
    </lineage>
</organism>
<evidence type="ECO:0000313" key="1">
    <source>
        <dbReference type="EMBL" id="MBP2035482.1"/>
    </source>
</evidence>
<comment type="caution">
    <text evidence="1">The sequence shown here is derived from an EMBL/GenBank/DDBJ whole genome shotgun (WGS) entry which is preliminary data.</text>
</comment>
<keyword evidence="2" id="KW-1185">Reference proteome</keyword>
<name>A0ABS4KZN1_STRAV</name>
<dbReference type="EMBL" id="JAGGLQ010000002">
    <property type="protein sequence ID" value="MBP2035482.1"/>
    <property type="molecule type" value="Genomic_DNA"/>
</dbReference>
<protein>
    <submittedName>
        <fullName evidence="1">Uncharacterized protein</fullName>
    </submittedName>
</protein>
<accession>A0ABS4KZN1</accession>
<dbReference type="Proteomes" id="UP001519310">
    <property type="component" value="Unassembled WGS sequence"/>
</dbReference>
<proteinExistence type="predicted"/>
<reference evidence="1 2" key="1">
    <citation type="submission" date="2021-03" db="EMBL/GenBank/DDBJ databases">
        <title>Genomic Encyclopedia of Type Strains, Phase IV (KMG-IV): sequencing the most valuable type-strain genomes for metagenomic binning, comparative biology and taxonomic classification.</title>
        <authorList>
            <person name="Goeker M."/>
        </authorList>
    </citation>
    <scope>NUCLEOTIDE SEQUENCE [LARGE SCALE GENOMIC DNA]</scope>
    <source>
        <strain evidence="1 2">DSM 40526</strain>
    </source>
</reference>
<gene>
    <name evidence="1" type="ORF">J2Z77_001269</name>
</gene>
<sequence>MSDFQNPGRRDESRTAAAVHTVQPAITTVTAATNYGKAETQAWDRVHPRFTHRSSWLDRDGELPLVEGTLSG</sequence>
<evidence type="ECO:0000313" key="2">
    <source>
        <dbReference type="Proteomes" id="UP001519310"/>
    </source>
</evidence>